<dbReference type="GO" id="GO:0003796">
    <property type="term" value="F:lysozyme activity"/>
    <property type="evidence" value="ECO:0007669"/>
    <property type="project" value="UniProtKB-EC"/>
</dbReference>
<keyword evidence="1 3" id="KW-0929">Antimicrobial</keyword>
<reference evidence="4" key="1">
    <citation type="submission" date="2020-04" db="EMBL/GenBank/DDBJ databases">
        <authorList>
            <person name="Chiriac C."/>
            <person name="Salcher M."/>
            <person name="Ghai R."/>
            <person name="Kavagutti S V."/>
        </authorList>
    </citation>
    <scope>NUCLEOTIDE SEQUENCE</scope>
</reference>
<name>A0A6J5MI31_9CAUD</name>
<dbReference type="SUPFAM" id="SSF53955">
    <property type="entry name" value="Lysozyme-like"/>
    <property type="match status" value="1"/>
</dbReference>
<evidence type="ECO:0000256" key="3">
    <source>
        <dbReference type="RuleBase" id="RU003788"/>
    </source>
</evidence>
<dbReference type="Pfam" id="PF00959">
    <property type="entry name" value="Phage_lysozyme"/>
    <property type="match status" value="1"/>
</dbReference>
<dbReference type="GO" id="GO:0042742">
    <property type="term" value="P:defense response to bacterium"/>
    <property type="evidence" value="ECO:0007669"/>
    <property type="project" value="UniProtKB-KW"/>
</dbReference>
<dbReference type="InterPro" id="IPR023346">
    <property type="entry name" value="Lysozyme-like_dom_sf"/>
</dbReference>
<dbReference type="EMBL" id="LR796435">
    <property type="protein sequence ID" value="CAB4144736.1"/>
    <property type="molecule type" value="Genomic_DNA"/>
</dbReference>
<dbReference type="GO" id="GO:0031640">
    <property type="term" value="P:killing of cells of another organism"/>
    <property type="evidence" value="ECO:0007669"/>
    <property type="project" value="UniProtKB-KW"/>
</dbReference>
<evidence type="ECO:0000256" key="1">
    <source>
        <dbReference type="ARBA" id="ARBA00022529"/>
    </source>
</evidence>
<dbReference type="Gene3D" id="1.10.530.40">
    <property type="match status" value="1"/>
</dbReference>
<evidence type="ECO:0000256" key="2">
    <source>
        <dbReference type="ARBA" id="ARBA00022638"/>
    </source>
</evidence>
<dbReference type="InterPro" id="IPR002196">
    <property type="entry name" value="Glyco_hydro_24"/>
</dbReference>
<keyword evidence="3" id="KW-0378">Hydrolase</keyword>
<dbReference type="GO" id="GO:0016998">
    <property type="term" value="P:cell wall macromolecule catabolic process"/>
    <property type="evidence" value="ECO:0007669"/>
    <property type="project" value="InterPro"/>
</dbReference>
<comment type="catalytic activity">
    <reaction evidence="3">
        <text>Hydrolysis of (1-&gt;4)-beta-linkages between N-acetylmuramic acid and N-acetyl-D-glucosamine residues in a peptidoglycan and between N-acetyl-D-glucosamine residues in chitodextrins.</text>
        <dbReference type="EC" id="3.2.1.17"/>
    </reaction>
</comment>
<gene>
    <name evidence="4" type="ORF">UFOVP457_65</name>
</gene>
<dbReference type="GO" id="GO:0009253">
    <property type="term" value="P:peptidoglycan catabolic process"/>
    <property type="evidence" value="ECO:0007669"/>
    <property type="project" value="InterPro"/>
</dbReference>
<keyword evidence="3" id="KW-0326">Glycosidase</keyword>
<proteinExistence type="inferred from homology"/>
<comment type="similarity">
    <text evidence="3">Belongs to the glycosyl hydrolase 24 family.</text>
</comment>
<evidence type="ECO:0000313" key="4">
    <source>
        <dbReference type="EMBL" id="CAB4144736.1"/>
    </source>
</evidence>
<sequence length="150" mass="16867">MIKESLLAFIIGLEGFSSCAYLDVSQYSNGFGTKAANRWECISKTEAKSRMVKHLQEDSKHVLSLHPHATQNEHDALVSFCYNAGREGCAKTVKLVAQGKKDAAAWVMKNKINKGTKAEAGHRKRRTLEIALLNKKEEKKNFTCIYQEYS</sequence>
<protein>
    <recommendedName>
        <fullName evidence="3">Lysozyme</fullName>
        <ecNumber evidence="3">3.2.1.17</ecNumber>
    </recommendedName>
</protein>
<dbReference type="EC" id="3.2.1.17" evidence="3"/>
<keyword evidence="2 3" id="KW-0081">Bacteriolytic enzyme</keyword>
<organism evidence="4">
    <name type="scientific">uncultured Caudovirales phage</name>
    <dbReference type="NCBI Taxonomy" id="2100421"/>
    <lineage>
        <taxon>Viruses</taxon>
        <taxon>Duplodnaviria</taxon>
        <taxon>Heunggongvirae</taxon>
        <taxon>Uroviricota</taxon>
        <taxon>Caudoviricetes</taxon>
        <taxon>Peduoviridae</taxon>
        <taxon>Maltschvirus</taxon>
        <taxon>Maltschvirus maltsch</taxon>
    </lineage>
</organism>
<accession>A0A6J5MI31</accession>
<dbReference type="InterPro" id="IPR023347">
    <property type="entry name" value="Lysozyme_dom_sf"/>
</dbReference>